<protein>
    <submittedName>
        <fullName evidence="2">Uncharacterized protein</fullName>
    </submittedName>
</protein>
<name>A0ABR0F1F3_ZASCE</name>
<sequence>MTSHSQAAAMEEHRAEIETRTANGEGCEQIASALRASGFQTSAKTISRYRVSWGLRKRAAGTLGRKYPDRKRKSTAPGELTKAAKAKAQLERKADITERTKQGQTAEEIANALEAQGVDFKGGASTVWRLQTYWGLVPYDTDRARGKGMYNKKRPVPPEKRRGPRAKAPRQQQEGPAEPSNPGEVLHYPTNCAHGPQKRIAPNRTATSTDDPITVEDDSQADGNSGGTESFMTMNVDPASASGQVNSSDQIVTNAAELMQAELLIDLATSTLAAAHRVKELYLAQQMQRPASDSSTGLPPTPDDIATAKTKVRQAAAVMHDMALPNVAG</sequence>
<proteinExistence type="predicted"/>
<evidence type="ECO:0000256" key="1">
    <source>
        <dbReference type="SAM" id="MobiDB-lite"/>
    </source>
</evidence>
<dbReference type="EMBL" id="JAXOVC010000001">
    <property type="protein sequence ID" value="KAK4507517.1"/>
    <property type="molecule type" value="Genomic_DNA"/>
</dbReference>
<feature type="region of interest" description="Disordered" evidence="1">
    <location>
        <begin position="64"/>
        <end position="104"/>
    </location>
</feature>
<feature type="region of interest" description="Disordered" evidence="1">
    <location>
        <begin position="144"/>
        <end position="232"/>
    </location>
</feature>
<organism evidence="2 3">
    <name type="scientific">Zasmidium cellare</name>
    <name type="common">Wine cellar mold</name>
    <name type="synonym">Racodium cellare</name>
    <dbReference type="NCBI Taxonomy" id="395010"/>
    <lineage>
        <taxon>Eukaryota</taxon>
        <taxon>Fungi</taxon>
        <taxon>Dikarya</taxon>
        <taxon>Ascomycota</taxon>
        <taxon>Pezizomycotina</taxon>
        <taxon>Dothideomycetes</taxon>
        <taxon>Dothideomycetidae</taxon>
        <taxon>Mycosphaerellales</taxon>
        <taxon>Mycosphaerellaceae</taxon>
        <taxon>Zasmidium</taxon>
    </lineage>
</organism>
<evidence type="ECO:0000313" key="3">
    <source>
        <dbReference type="Proteomes" id="UP001305779"/>
    </source>
</evidence>
<gene>
    <name evidence="2" type="ORF">PRZ48_001252</name>
</gene>
<reference evidence="2 3" key="1">
    <citation type="journal article" date="2023" name="G3 (Bethesda)">
        <title>A chromosome-level genome assembly of Zasmidium syzygii isolated from banana leaves.</title>
        <authorList>
            <person name="van Westerhoven A.C."/>
            <person name="Mehrabi R."/>
            <person name="Talebi R."/>
            <person name="Steentjes M.B.F."/>
            <person name="Corcolon B."/>
            <person name="Chong P.A."/>
            <person name="Kema G.H.J."/>
            <person name="Seidl M.F."/>
        </authorList>
    </citation>
    <scope>NUCLEOTIDE SEQUENCE [LARGE SCALE GENOMIC DNA]</scope>
    <source>
        <strain evidence="2 3">P124</strain>
    </source>
</reference>
<feature type="region of interest" description="Disordered" evidence="1">
    <location>
        <begin position="1"/>
        <end position="23"/>
    </location>
</feature>
<accession>A0ABR0F1F3</accession>
<evidence type="ECO:0000313" key="2">
    <source>
        <dbReference type="EMBL" id="KAK4507517.1"/>
    </source>
</evidence>
<dbReference type="Proteomes" id="UP001305779">
    <property type="component" value="Unassembled WGS sequence"/>
</dbReference>
<comment type="caution">
    <text evidence="2">The sequence shown here is derived from an EMBL/GenBank/DDBJ whole genome shotgun (WGS) entry which is preliminary data.</text>
</comment>
<keyword evidence="3" id="KW-1185">Reference proteome</keyword>
<feature type="compositionally biased region" description="Basic and acidic residues" evidence="1">
    <location>
        <begin position="10"/>
        <end position="19"/>
    </location>
</feature>
<feature type="compositionally biased region" description="Polar residues" evidence="1">
    <location>
        <begin position="221"/>
        <end position="232"/>
    </location>
</feature>
<feature type="compositionally biased region" description="Basic and acidic residues" evidence="1">
    <location>
        <begin position="88"/>
        <end position="101"/>
    </location>
</feature>